<dbReference type="Proteomes" id="UP000562492">
    <property type="component" value="Unassembled WGS sequence"/>
</dbReference>
<evidence type="ECO:0000313" key="2">
    <source>
        <dbReference type="Proteomes" id="UP000562492"/>
    </source>
</evidence>
<dbReference type="InterPro" id="IPR022385">
    <property type="entry name" value="Rhs_assc_core"/>
</dbReference>
<dbReference type="PANTHER" id="PTHR32305:SF15">
    <property type="entry name" value="PROTEIN RHSA-RELATED"/>
    <property type="match status" value="1"/>
</dbReference>
<dbReference type="Gene3D" id="2.180.10.10">
    <property type="entry name" value="RHS repeat-associated core"/>
    <property type="match status" value="1"/>
</dbReference>
<dbReference type="EMBL" id="JACHKZ010000040">
    <property type="protein sequence ID" value="MBB6579817.1"/>
    <property type="molecule type" value="Genomic_DNA"/>
</dbReference>
<comment type="caution">
    <text evidence="1">The sequence shown here is derived from an EMBL/GenBank/DDBJ whole genome shotgun (WGS) entry which is preliminary data.</text>
</comment>
<name>A0ABR6RKY7_9BURK</name>
<feature type="non-terminal residue" evidence="1">
    <location>
        <position position="1"/>
    </location>
</feature>
<keyword evidence="2" id="KW-1185">Reference proteome</keyword>
<dbReference type="NCBIfam" id="TIGR03696">
    <property type="entry name" value="Rhs_assc_core"/>
    <property type="match status" value="1"/>
</dbReference>
<dbReference type="RefSeq" id="WP_325064964.1">
    <property type="nucleotide sequence ID" value="NZ_JACHKZ010000040.1"/>
</dbReference>
<accession>A0ABR6RKY7</accession>
<evidence type="ECO:0000313" key="1">
    <source>
        <dbReference type="EMBL" id="MBB6579817.1"/>
    </source>
</evidence>
<protein>
    <submittedName>
        <fullName evidence="1">RHS repeat-associated protein</fullName>
    </submittedName>
</protein>
<dbReference type="PANTHER" id="PTHR32305">
    <property type="match status" value="1"/>
</dbReference>
<dbReference type="InterPro" id="IPR050708">
    <property type="entry name" value="T6SS_VgrG/RHS"/>
</dbReference>
<sequence>AHYVFYGANGKVAKVATTASSTDPHAVSYVYYSASQRVLKTDPTANTPAATTHTLYADADSSAVLGIYSNQRSASSASASVVPDMTEVIYLPTAQGLMPIVTQINGRIYAIHSDHLNTPRRLSTPQGQVAWQWLLSGFGEASPTTGDAGYVTGSPGATGSMPSYAPEVVFNLRYPGQQWDEETGLAYNVYRYYDKVSGRYIQADPIGLDGGWNRFGYVGGNPLNGVDPLGLFEVVWHGKEFTTPPPLWVRQLREYGAKLETKIKSLCSSDAEYLLSYYSKWKVGANGRPGSPTTDPKIFYTNFTSDYFKLENNFFNPFEKGSEDPYAVFLHEFRHLMNGNVKLNPGGSEYLKHRLNGTTDKLSIEIDADAYALELFKGKCTCGSMQR</sequence>
<proteinExistence type="predicted"/>
<gene>
    <name evidence="1" type="ORF">HNP33_003933</name>
</gene>
<organism evidence="1 2">
    <name type="scientific">Comamonas odontotermitis</name>
    <dbReference type="NCBI Taxonomy" id="379895"/>
    <lineage>
        <taxon>Bacteria</taxon>
        <taxon>Pseudomonadati</taxon>
        <taxon>Pseudomonadota</taxon>
        <taxon>Betaproteobacteria</taxon>
        <taxon>Burkholderiales</taxon>
        <taxon>Comamonadaceae</taxon>
        <taxon>Comamonas</taxon>
    </lineage>
</organism>
<reference evidence="1 2" key="1">
    <citation type="submission" date="2020-08" db="EMBL/GenBank/DDBJ databases">
        <title>Functional genomics of gut bacteria from endangered species of beetles.</title>
        <authorList>
            <person name="Carlos-Shanley C."/>
        </authorList>
    </citation>
    <scope>NUCLEOTIDE SEQUENCE [LARGE SCALE GENOMIC DNA]</scope>
    <source>
        <strain evidence="1 2">S00124</strain>
    </source>
</reference>